<evidence type="ECO:0000313" key="1">
    <source>
        <dbReference type="EMBL" id="KAF6164186.1"/>
    </source>
</evidence>
<gene>
    <name evidence="1" type="ORF">GIB67_010156</name>
</gene>
<reference evidence="1 2" key="1">
    <citation type="journal article" date="2020" name="IScience">
        <title>Genome Sequencing of the Endangered Kingdonia uniflora (Circaeasteraceae, Ranunculales) Reveals Potential Mechanisms of Evolutionary Specialization.</title>
        <authorList>
            <person name="Sun Y."/>
            <person name="Deng T."/>
            <person name="Zhang A."/>
            <person name="Moore M.J."/>
            <person name="Landis J.B."/>
            <person name="Lin N."/>
            <person name="Zhang H."/>
            <person name="Zhang X."/>
            <person name="Huang J."/>
            <person name="Zhang X."/>
            <person name="Sun H."/>
            <person name="Wang H."/>
        </authorList>
    </citation>
    <scope>NUCLEOTIDE SEQUENCE [LARGE SCALE GENOMIC DNA]</scope>
    <source>
        <strain evidence="1">TB1705</strain>
        <tissue evidence="1">Leaf</tissue>
    </source>
</reference>
<keyword evidence="2" id="KW-1185">Reference proteome</keyword>
<protein>
    <submittedName>
        <fullName evidence="1">Uncharacterized protein</fullName>
    </submittedName>
</protein>
<proteinExistence type="predicted"/>
<organism evidence="1 2">
    <name type="scientific">Kingdonia uniflora</name>
    <dbReference type="NCBI Taxonomy" id="39325"/>
    <lineage>
        <taxon>Eukaryota</taxon>
        <taxon>Viridiplantae</taxon>
        <taxon>Streptophyta</taxon>
        <taxon>Embryophyta</taxon>
        <taxon>Tracheophyta</taxon>
        <taxon>Spermatophyta</taxon>
        <taxon>Magnoliopsida</taxon>
        <taxon>Ranunculales</taxon>
        <taxon>Circaeasteraceae</taxon>
        <taxon>Kingdonia</taxon>
    </lineage>
</organism>
<feature type="non-terminal residue" evidence="1">
    <location>
        <position position="67"/>
    </location>
</feature>
<dbReference type="AlphaFoldDB" id="A0A7J7NAK1"/>
<evidence type="ECO:0000313" key="2">
    <source>
        <dbReference type="Proteomes" id="UP000541444"/>
    </source>
</evidence>
<dbReference type="EMBL" id="JACGCM010000938">
    <property type="protein sequence ID" value="KAF6164186.1"/>
    <property type="molecule type" value="Genomic_DNA"/>
</dbReference>
<name>A0A7J7NAK1_9MAGN</name>
<feature type="non-terminal residue" evidence="1">
    <location>
        <position position="1"/>
    </location>
</feature>
<dbReference type="Proteomes" id="UP000541444">
    <property type="component" value="Unassembled WGS sequence"/>
</dbReference>
<sequence>GRPSSRTSSVFVLCEGGLRQGLPQLSNFVFTSKNDFRIVRGWPTSRTPRISYFVRTAYVKDVLGFRA</sequence>
<accession>A0A7J7NAK1</accession>
<comment type="caution">
    <text evidence="1">The sequence shown here is derived from an EMBL/GenBank/DDBJ whole genome shotgun (WGS) entry which is preliminary data.</text>
</comment>